<dbReference type="SUPFAM" id="SSF46785">
    <property type="entry name" value="Winged helix' DNA-binding domain"/>
    <property type="match status" value="1"/>
</dbReference>
<dbReference type="PROSITE" id="PS50995">
    <property type="entry name" value="HTH_MARR_2"/>
    <property type="match status" value="1"/>
</dbReference>
<keyword evidence="3" id="KW-0804">Transcription</keyword>
<dbReference type="Gene3D" id="1.10.10.10">
    <property type="entry name" value="Winged helix-like DNA-binding domain superfamily/Winged helix DNA-binding domain"/>
    <property type="match status" value="1"/>
</dbReference>
<evidence type="ECO:0000259" key="4">
    <source>
        <dbReference type="PROSITE" id="PS50995"/>
    </source>
</evidence>
<dbReference type="GO" id="GO:0003677">
    <property type="term" value="F:DNA binding"/>
    <property type="evidence" value="ECO:0007669"/>
    <property type="project" value="UniProtKB-KW"/>
</dbReference>
<dbReference type="PRINTS" id="PR00598">
    <property type="entry name" value="HTHMARR"/>
</dbReference>
<gene>
    <name evidence="5" type="ORF">SDC9_88777</name>
</gene>
<dbReference type="Pfam" id="PF12802">
    <property type="entry name" value="MarR_2"/>
    <property type="match status" value="1"/>
</dbReference>
<dbReference type="PANTHER" id="PTHR42756">
    <property type="entry name" value="TRANSCRIPTIONAL REGULATOR, MARR"/>
    <property type="match status" value="1"/>
</dbReference>
<dbReference type="GO" id="GO:0003700">
    <property type="term" value="F:DNA-binding transcription factor activity"/>
    <property type="evidence" value="ECO:0007669"/>
    <property type="project" value="InterPro"/>
</dbReference>
<keyword evidence="1" id="KW-0805">Transcription regulation</keyword>
<reference evidence="5" key="1">
    <citation type="submission" date="2019-08" db="EMBL/GenBank/DDBJ databases">
        <authorList>
            <person name="Kucharzyk K."/>
            <person name="Murdoch R.W."/>
            <person name="Higgins S."/>
            <person name="Loffler F."/>
        </authorList>
    </citation>
    <scope>NUCLEOTIDE SEQUENCE</scope>
</reference>
<evidence type="ECO:0000256" key="3">
    <source>
        <dbReference type="ARBA" id="ARBA00023163"/>
    </source>
</evidence>
<organism evidence="5">
    <name type="scientific">bioreactor metagenome</name>
    <dbReference type="NCBI Taxonomy" id="1076179"/>
    <lineage>
        <taxon>unclassified sequences</taxon>
        <taxon>metagenomes</taxon>
        <taxon>ecological metagenomes</taxon>
    </lineage>
</organism>
<proteinExistence type="predicted"/>
<dbReference type="InterPro" id="IPR036388">
    <property type="entry name" value="WH-like_DNA-bd_sf"/>
</dbReference>
<dbReference type="AlphaFoldDB" id="A0A644ZMI7"/>
<sequence>MDVPAKEFIFGSIFLLANRLQALGDSVLEEITLKQWFLLVMIHNMDQEQPSATEIAEFIGSTRQNVRKMLDALAARGYVTLTPSRQDRRSLCVGLTEQTRRFFAESDARGDAFLAELFSGVDDRLLQSTRQTFELLFTNMERMTQEYGKNGSHL</sequence>
<name>A0A644ZMI7_9ZZZZ</name>
<keyword evidence="2" id="KW-0238">DNA-binding</keyword>
<evidence type="ECO:0000256" key="2">
    <source>
        <dbReference type="ARBA" id="ARBA00023125"/>
    </source>
</evidence>
<accession>A0A644ZMI7</accession>
<comment type="caution">
    <text evidence="5">The sequence shown here is derived from an EMBL/GenBank/DDBJ whole genome shotgun (WGS) entry which is preliminary data.</text>
</comment>
<feature type="domain" description="HTH marR-type" evidence="4">
    <location>
        <begin position="1"/>
        <end position="145"/>
    </location>
</feature>
<dbReference type="PANTHER" id="PTHR42756:SF1">
    <property type="entry name" value="TRANSCRIPTIONAL REPRESSOR OF EMRAB OPERON"/>
    <property type="match status" value="1"/>
</dbReference>
<dbReference type="InterPro" id="IPR036390">
    <property type="entry name" value="WH_DNA-bd_sf"/>
</dbReference>
<evidence type="ECO:0000313" key="5">
    <source>
        <dbReference type="EMBL" id="MPM42115.1"/>
    </source>
</evidence>
<dbReference type="InterPro" id="IPR000835">
    <property type="entry name" value="HTH_MarR-typ"/>
</dbReference>
<dbReference type="EMBL" id="VSSQ01009606">
    <property type="protein sequence ID" value="MPM42115.1"/>
    <property type="molecule type" value="Genomic_DNA"/>
</dbReference>
<evidence type="ECO:0000256" key="1">
    <source>
        <dbReference type="ARBA" id="ARBA00023015"/>
    </source>
</evidence>
<protein>
    <recommendedName>
        <fullName evidence="4">HTH marR-type domain-containing protein</fullName>
    </recommendedName>
</protein>
<dbReference type="SMART" id="SM00347">
    <property type="entry name" value="HTH_MARR"/>
    <property type="match status" value="1"/>
</dbReference>